<evidence type="ECO:0000256" key="2">
    <source>
        <dbReference type="ARBA" id="ARBA00022723"/>
    </source>
</evidence>
<reference evidence="7" key="1">
    <citation type="submission" date="2022-08" db="EMBL/GenBank/DDBJ databases">
        <authorList>
            <person name="Gutierrez-Valencia J."/>
        </authorList>
    </citation>
    <scope>NUCLEOTIDE SEQUENCE</scope>
</reference>
<feature type="zinc finger region" description="FLZ-type" evidence="4">
    <location>
        <begin position="418"/>
        <end position="462"/>
    </location>
</feature>
<dbReference type="InterPro" id="IPR044585">
    <property type="entry name" value="FLZ10/11"/>
</dbReference>
<organism evidence="7 8">
    <name type="scientific">Linum tenue</name>
    <dbReference type="NCBI Taxonomy" id="586396"/>
    <lineage>
        <taxon>Eukaryota</taxon>
        <taxon>Viridiplantae</taxon>
        <taxon>Streptophyta</taxon>
        <taxon>Embryophyta</taxon>
        <taxon>Tracheophyta</taxon>
        <taxon>Spermatophyta</taxon>
        <taxon>Magnoliopsida</taxon>
        <taxon>eudicotyledons</taxon>
        <taxon>Gunneridae</taxon>
        <taxon>Pentapetalae</taxon>
        <taxon>rosids</taxon>
        <taxon>fabids</taxon>
        <taxon>Malpighiales</taxon>
        <taxon>Linaceae</taxon>
        <taxon>Linum</taxon>
    </lineage>
</organism>
<comment type="caution">
    <text evidence="7">The sequence shown here is derived from an EMBL/GenBank/DDBJ whole genome shotgun (WGS) entry which is preliminary data.</text>
</comment>
<dbReference type="InterPro" id="IPR007650">
    <property type="entry name" value="Zf-FLZ_dom"/>
</dbReference>
<protein>
    <recommendedName>
        <fullName evidence="6">FLZ-type domain-containing protein</fullName>
    </recommendedName>
</protein>
<dbReference type="PROSITE" id="PS51795">
    <property type="entry name" value="ZF_FLZ"/>
    <property type="match status" value="1"/>
</dbReference>
<proteinExistence type="inferred from homology"/>
<evidence type="ECO:0000313" key="8">
    <source>
        <dbReference type="Proteomes" id="UP001154282"/>
    </source>
</evidence>
<keyword evidence="3" id="KW-0862">Zinc</keyword>
<dbReference type="Proteomes" id="UP001154282">
    <property type="component" value="Unassembled WGS sequence"/>
</dbReference>
<dbReference type="EMBL" id="CAMGYJ010000005">
    <property type="protein sequence ID" value="CAI0422678.1"/>
    <property type="molecule type" value="Genomic_DNA"/>
</dbReference>
<dbReference type="PANTHER" id="PTHR46868:SF4">
    <property type="entry name" value="FLZ-TYPE DOMAIN-CONTAINING PROTEIN"/>
    <property type="match status" value="1"/>
</dbReference>
<dbReference type="Pfam" id="PF04570">
    <property type="entry name" value="zf-FLZ"/>
    <property type="match status" value="1"/>
</dbReference>
<evidence type="ECO:0000256" key="5">
    <source>
        <dbReference type="SAM" id="MobiDB-lite"/>
    </source>
</evidence>
<evidence type="ECO:0000256" key="4">
    <source>
        <dbReference type="PROSITE-ProRule" id="PRU01131"/>
    </source>
</evidence>
<accession>A0AAV0KKJ7</accession>
<evidence type="ECO:0000256" key="1">
    <source>
        <dbReference type="ARBA" id="ARBA00009374"/>
    </source>
</evidence>
<keyword evidence="8" id="KW-1185">Reference proteome</keyword>
<dbReference type="AlphaFoldDB" id="A0AAV0KKJ7"/>
<dbReference type="PANTHER" id="PTHR46868">
    <property type="entry name" value="FCS-LIKE ZINC FINGER 11"/>
    <property type="match status" value="1"/>
</dbReference>
<dbReference type="GO" id="GO:0008270">
    <property type="term" value="F:zinc ion binding"/>
    <property type="evidence" value="ECO:0007669"/>
    <property type="project" value="UniProtKB-KW"/>
</dbReference>
<gene>
    <name evidence="7" type="ORF">LITE_LOCUS19223</name>
</gene>
<evidence type="ECO:0000313" key="7">
    <source>
        <dbReference type="EMBL" id="CAI0422678.1"/>
    </source>
</evidence>
<sequence length="483" mass="53306">MGRGSSFAIDEEMLALVVPCSPPSLSSSESGSPQSKRCCNRQASSTRRHPLLAAFTVVVGIRLASCVERIEGRVDSGDKRTRYGGKEIMEEERNERAVLSGLDIAFDDWNFIFMYDLHLTTAVGELAGVVFGWHRGALTNTHYEKQIAIKTGLKPSSSFFNLPSFFIGFSSKSSSESDSARSPTSPLDFSFFSNLSNPFSLKSPKPSKVEHKTQWNGRKVGLGLVKLLLDETQQSEEVLKSPKRKNVIFGSQIKLGHDSLRSNSLPKNYVISLPSQTGEEEVVPLESMEFEESSSLSSLTRIPSFGLKKACLSANRSSSIPSLPVVVSKSLKKHHSLNIKPTSVPILISSHEIELSEDYTCIISHGPCPKTTHIFGDCILPCHASSELTNFDQSKTTIGFEMLPQEAKCPEEGLPSEEFLSCCYSCKKKLDNGDHTYMYRGEKAFCSCDCRSEEILGEDDSDRLDDNSSQNYSPKSSFHGDIF</sequence>
<evidence type="ECO:0000256" key="3">
    <source>
        <dbReference type="ARBA" id="ARBA00022771"/>
    </source>
</evidence>
<feature type="domain" description="FLZ-type" evidence="6">
    <location>
        <begin position="418"/>
        <end position="462"/>
    </location>
</feature>
<feature type="region of interest" description="Disordered" evidence="5">
    <location>
        <begin position="459"/>
        <end position="483"/>
    </location>
</feature>
<feature type="compositionally biased region" description="Polar residues" evidence="5">
    <location>
        <begin position="467"/>
        <end position="476"/>
    </location>
</feature>
<keyword evidence="3" id="KW-0863">Zinc-finger</keyword>
<evidence type="ECO:0000259" key="6">
    <source>
        <dbReference type="PROSITE" id="PS51795"/>
    </source>
</evidence>
<keyword evidence="2" id="KW-0479">Metal-binding</keyword>
<comment type="similarity">
    <text evidence="1">Belongs to the FLZ family.</text>
</comment>
<name>A0AAV0KKJ7_9ROSI</name>